<evidence type="ECO:0000259" key="4">
    <source>
        <dbReference type="Pfam" id="PF08450"/>
    </source>
</evidence>
<keyword evidence="3" id="KW-0479">Metal-binding</keyword>
<keyword evidence="6" id="KW-1185">Reference proteome</keyword>
<feature type="binding site" evidence="3">
    <location>
        <position position="103"/>
    </location>
    <ligand>
        <name>substrate</name>
    </ligand>
</feature>
<organism evidence="5 6">
    <name type="scientific">Candidatus Entotheonella gemina</name>
    <dbReference type="NCBI Taxonomy" id="1429439"/>
    <lineage>
        <taxon>Bacteria</taxon>
        <taxon>Pseudomonadati</taxon>
        <taxon>Nitrospinota/Tectimicrobiota group</taxon>
        <taxon>Candidatus Tectimicrobiota</taxon>
        <taxon>Candidatus Entotheonellia</taxon>
        <taxon>Candidatus Entotheonellales</taxon>
        <taxon>Candidatus Entotheonellaceae</taxon>
        <taxon>Candidatus Entotheonella</taxon>
    </lineage>
</organism>
<gene>
    <name evidence="5" type="ORF">ETSY2_49995</name>
</gene>
<feature type="active site" description="Proton donor/acceptor" evidence="2">
    <location>
        <position position="216"/>
    </location>
</feature>
<dbReference type="PANTHER" id="PTHR47572">
    <property type="entry name" value="LIPOPROTEIN-RELATED"/>
    <property type="match status" value="1"/>
</dbReference>
<keyword evidence="3" id="KW-0862">Zinc</keyword>
<dbReference type="SUPFAM" id="SSF63829">
    <property type="entry name" value="Calcium-dependent phosphotriesterase"/>
    <property type="match status" value="1"/>
</dbReference>
<dbReference type="InterPro" id="IPR005511">
    <property type="entry name" value="SMP-30"/>
</dbReference>
<evidence type="ECO:0000313" key="5">
    <source>
        <dbReference type="EMBL" id="ETW94295.1"/>
    </source>
</evidence>
<feature type="binding site" evidence="3">
    <location>
        <position position="18"/>
    </location>
    <ligand>
        <name>a divalent metal cation</name>
        <dbReference type="ChEBI" id="CHEBI:60240"/>
    </ligand>
</feature>
<dbReference type="Gene3D" id="2.120.10.30">
    <property type="entry name" value="TolB, C-terminal domain"/>
    <property type="match status" value="1"/>
</dbReference>
<comment type="cofactor">
    <cofactor evidence="3">
        <name>Zn(2+)</name>
        <dbReference type="ChEBI" id="CHEBI:29105"/>
    </cofactor>
    <text evidence="3">Binds 1 divalent metal cation per subunit.</text>
</comment>
<dbReference type="InterPro" id="IPR013658">
    <property type="entry name" value="SGL"/>
</dbReference>
<feature type="binding site" evidence="3">
    <location>
        <position position="216"/>
    </location>
    <ligand>
        <name>a divalent metal cation</name>
        <dbReference type="ChEBI" id="CHEBI:60240"/>
    </ligand>
</feature>
<evidence type="ECO:0000256" key="1">
    <source>
        <dbReference type="ARBA" id="ARBA00022801"/>
    </source>
</evidence>
<dbReference type="InterPro" id="IPR051262">
    <property type="entry name" value="SMP-30/CGR1_Lactonase"/>
</dbReference>
<name>W4L9F5_9BACT</name>
<accession>W4L9F5</accession>
<dbReference type="PANTHER" id="PTHR47572:SF4">
    <property type="entry name" value="LACTONASE DRP35"/>
    <property type="match status" value="1"/>
</dbReference>
<feature type="binding site" evidence="3">
    <location>
        <position position="161"/>
    </location>
    <ligand>
        <name>a divalent metal cation</name>
        <dbReference type="ChEBI" id="CHEBI:60240"/>
    </ligand>
</feature>
<dbReference type="HOGENOM" id="CLU_036110_0_0_7"/>
<reference evidence="5 6" key="1">
    <citation type="journal article" date="2014" name="Nature">
        <title>An environmental bacterial taxon with a large and distinct metabolic repertoire.</title>
        <authorList>
            <person name="Wilson M.C."/>
            <person name="Mori T."/>
            <person name="Ruckert C."/>
            <person name="Uria A.R."/>
            <person name="Helf M.J."/>
            <person name="Takada K."/>
            <person name="Gernert C."/>
            <person name="Steffens U.A."/>
            <person name="Heycke N."/>
            <person name="Schmitt S."/>
            <person name="Rinke C."/>
            <person name="Helfrich E.J."/>
            <person name="Brachmann A.O."/>
            <person name="Gurgui C."/>
            <person name="Wakimoto T."/>
            <person name="Kracht M."/>
            <person name="Crusemann M."/>
            <person name="Hentschel U."/>
            <person name="Abe I."/>
            <person name="Matsunaga S."/>
            <person name="Kalinowski J."/>
            <person name="Takeyama H."/>
            <person name="Piel J."/>
        </authorList>
    </citation>
    <scope>NUCLEOTIDE SEQUENCE [LARGE SCALE GENOMIC DNA]</scope>
    <source>
        <strain evidence="6">TSY2</strain>
    </source>
</reference>
<dbReference type="InterPro" id="IPR011042">
    <property type="entry name" value="6-blade_b-propeller_TolB-like"/>
</dbReference>
<dbReference type="Proteomes" id="UP000019140">
    <property type="component" value="Unassembled WGS sequence"/>
</dbReference>
<dbReference type="EMBL" id="AZHX01002489">
    <property type="protein sequence ID" value="ETW94295.1"/>
    <property type="molecule type" value="Genomic_DNA"/>
</dbReference>
<dbReference type="Pfam" id="PF08450">
    <property type="entry name" value="SGL"/>
    <property type="match status" value="1"/>
</dbReference>
<feature type="domain" description="SMP-30/Gluconolactonase/LRE-like region" evidence="4">
    <location>
        <begin position="16"/>
        <end position="281"/>
    </location>
</feature>
<keyword evidence="1" id="KW-0378">Hydrolase</keyword>
<dbReference type="AlphaFoldDB" id="W4L9F5"/>
<evidence type="ECO:0000256" key="3">
    <source>
        <dbReference type="PIRSR" id="PIRSR605511-2"/>
    </source>
</evidence>
<dbReference type="PRINTS" id="PR01790">
    <property type="entry name" value="SMP30FAMILY"/>
</dbReference>
<evidence type="ECO:0000256" key="2">
    <source>
        <dbReference type="PIRSR" id="PIRSR605511-1"/>
    </source>
</evidence>
<protein>
    <recommendedName>
        <fullName evidence="4">SMP-30/Gluconolactonase/LRE-like region domain-containing protein</fullName>
    </recommendedName>
</protein>
<dbReference type="GO" id="GO:0016787">
    <property type="term" value="F:hydrolase activity"/>
    <property type="evidence" value="ECO:0007669"/>
    <property type="project" value="UniProtKB-KW"/>
</dbReference>
<sequence length="303" mass="33479">MAWEFEMVAGPFNPRLTEGPAWDGEALLFTHIPASRILRYDPQNGQTTVYRENTNHTNGLNFDSEGRLYGCSSGGRAIVRFEPDGSTTTIVDSLDGQPLNTPNDLAIDRQGRIWFSNPWNAGNIDPSESEIPGRNAILRADPQPDGSWVCRRMTTDTTGTNGLLVSTDEQTLYMIQTSPELRELRGYDILEDGTLGSYTVLHQFGQDHRGPQRGIDGMCFDADGNIVATAGSYASGPGPMIYIWDTSGRVLETHPMPPGIDSPTNCAFGDPDQRTLYITTIGGHLFRVKKTGRRGWIMWPPVR</sequence>
<evidence type="ECO:0000313" key="6">
    <source>
        <dbReference type="Proteomes" id="UP000019140"/>
    </source>
</evidence>
<dbReference type="GO" id="GO:0046872">
    <property type="term" value="F:metal ion binding"/>
    <property type="evidence" value="ECO:0007669"/>
    <property type="project" value="UniProtKB-KW"/>
</dbReference>
<comment type="caution">
    <text evidence="5">The sequence shown here is derived from an EMBL/GenBank/DDBJ whole genome shotgun (WGS) entry which is preliminary data.</text>
</comment>
<proteinExistence type="predicted"/>